<dbReference type="PANTHER" id="PTHR42878:SF14">
    <property type="entry name" value="OSMOLARITY TWO-COMPONENT SYSTEM PROTEIN SSK1"/>
    <property type="match status" value="1"/>
</dbReference>
<dbReference type="EC" id="2.7.13.3" evidence="2"/>
<dbReference type="PROSITE" id="PS50109">
    <property type="entry name" value="HIS_KIN"/>
    <property type="match status" value="1"/>
</dbReference>
<reference evidence="7 8" key="1">
    <citation type="submission" date="2024-04" db="EMBL/GenBank/DDBJ databases">
        <title>Draft genome sequence of Pseudophaeobacter arcticus NBRC 116598.</title>
        <authorList>
            <person name="Miyakawa T."/>
            <person name="Kusuya Y."/>
            <person name="Miura T."/>
        </authorList>
    </citation>
    <scope>NUCLEOTIDE SEQUENCE [LARGE SCALE GENOMIC DNA]</scope>
    <source>
        <strain evidence="7 8">SU-CL00105</strain>
    </source>
</reference>
<protein>
    <recommendedName>
        <fullName evidence="2">histidine kinase</fullName>
        <ecNumber evidence="2">2.7.13.3</ecNumber>
    </recommendedName>
</protein>
<evidence type="ECO:0000256" key="2">
    <source>
        <dbReference type="ARBA" id="ARBA00012438"/>
    </source>
</evidence>
<dbReference type="Gene3D" id="3.30.565.10">
    <property type="entry name" value="Histidine kinase-like ATPase, C-terminal domain"/>
    <property type="match status" value="1"/>
</dbReference>
<organism evidence="7 8">
    <name type="scientific">Pseudophaeobacter arcticus</name>
    <dbReference type="NCBI Taxonomy" id="385492"/>
    <lineage>
        <taxon>Bacteria</taxon>
        <taxon>Pseudomonadati</taxon>
        <taxon>Pseudomonadota</taxon>
        <taxon>Alphaproteobacteria</taxon>
        <taxon>Rhodobacterales</taxon>
        <taxon>Paracoccaceae</taxon>
        <taxon>Pseudophaeobacter</taxon>
    </lineage>
</organism>
<dbReference type="SMART" id="SM00387">
    <property type="entry name" value="HATPase_c"/>
    <property type="match status" value="1"/>
</dbReference>
<dbReference type="InterPro" id="IPR005467">
    <property type="entry name" value="His_kinase_dom"/>
</dbReference>
<dbReference type="InterPro" id="IPR003594">
    <property type="entry name" value="HATPase_dom"/>
</dbReference>
<dbReference type="SUPFAM" id="SSF55874">
    <property type="entry name" value="ATPase domain of HSP90 chaperone/DNA topoisomerase II/histidine kinase"/>
    <property type="match status" value="1"/>
</dbReference>
<feature type="region of interest" description="Disordered" evidence="5">
    <location>
        <begin position="1"/>
        <end position="21"/>
    </location>
</feature>
<feature type="domain" description="Histidine kinase" evidence="6">
    <location>
        <begin position="30"/>
        <end position="251"/>
    </location>
</feature>
<evidence type="ECO:0000313" key="8">
    <source>
        <dbReference type="Proteomes" id="UP001441944"/>
    </source>
</evidence>
<evidence type="ECO:0000256" key="3">
    <source>
        <dbReference type="ARBA" id="ARBA00022679"/>
    </source>
</evidence>
<evidence type="ECO:0000259" key="6">
    <source>
        <dbReference type="PROSITE" id="PS50109"/>
    </source>
</evidence>
<dbReference type="InterPro" id="IPR036890">
    <property type="entry name" value="HATPase_C_sf"/>
</dbReference>
<dbReference type="Proteomes" id="UP001441944">
    <property type="component" value="Unassembled WGS sequence"/>
</dbReference>
<dbReference type="RefSeq" id="WP_353397408.1">
    <property type="nucleotide sequence ID" value="NZ_BAABWU010000002.1"/>
</dbReference>
<dbReference type="CDD" id="cd00075">
    <property type="entry name" value="HATPase"/>
    <property type="match status" value="1"/>
</dbReference>
<comment type="catalytic activity">
    <reaction evidence="1">
        <text>ATP + protein L-histidine = ADP + protein N-phospho-L-histidine.</text>
        <dbReference type="EC" id="2.7.13.3"/>
    </reaction>
</comment>
<keyword evidence="8" id="KW-1185">Reference proteome</keyword>
<name>A0ABQ0AHY7_9RHOB</name>
<evidence type="ECO:0000256" key="1">
    <source>
        <dbReference type="ARBA" id="ARBA00000085"/>
    </source>
</evidence>
<gene>
    <name evidence="7" type="ORF">NBRC116598_09350</name>
</gene>
<sequence>MTPEGARNDAEAGLLQPGSQQQTADEIIYRLSHDLRGSTRALSDLPTWIQEDLAEAGLELPDSVQDCLHLMQNHTQRLNKMIDGLLLHSRVGRSPAEVMDGGQAVRKVLTRRTLPDTARLRSKLQEGAVQISMPDLEMAVDVLISNALIHGSPDTRIAITGSIEQDSPETGLGDFWVLKVRDNGPGIPERHWTEVFKPMVSLHAASDDKGVGMGLAILDKIALHCGGRAWVARPSRDRQGASLCLALPLSDETQMQSPSRVRAH</sequence>
<dbReference type="EMBL" id="BAABWU010000002">
    <property type="protein sequence ID" value="GAA6195491.1"/>
    <property type="molecule type" value="Genomic_DNA"/>
</dbReference>
<keyword evidence="3" id="KW-0808">Transferase</keyword>
<feature type="compositionally biased region" description="Basic and acidic residues" evidence="5">
    <location>
        <begin position="1"/>
        <end position="10"/>
    </location>
</feature>
<dbReference type="InterPro" id="IPR036097">
    <property type="entry name" value="HisK_dim/P_sf"/>
</dbReference>
<dbReference type="Pfam" id="PF02518">
    <property type="entry name" value="HATPase_c"/>
    <property type="match status" value="1"/>
</dbReference>
<evidence type="ECO:0000256" key="5">
    <source>
        <dbReference type="SAM" id="MobiDB-lite"/>
    </source>
</evidence>
<accession>A0ABQ0AHY7</accession>
<evidence type="ECO:0000313" key="7">
    <source>
        <dbReference type="EMBL" id="GAA6195491.1"/>
    </source>
</evidence>
<proteinExistence type="predicted"/>
<dbReference type="InterPro" id="IPR004358">
    <property type="entry name" value="Sig_transdc_His_kin-like_C"/>
</dbReference>
<dbReference type="SUPFAM" id="SSF47384">
    <property type="entry name" value="Homodimeric domain of signal transducing histidine kinase"/>
    <property type="match status" value="1"/>
</dbReference>
<comment type="caution">
    <text evidence="7">The sequence shown here is derived from an EMBL/GenBank/DDBJ whole genome shotgun (WGS) entry which is preliminary data.</text>
</comment>
<dbReference type="PANTHER" id="PTHR42878">
    <property type="entry name" value="TWO-COMPONENT HISTIDINE KINASE"/>
    <property type="match status" value="1"/>
</dbReference>
<keyword evidence="4" id="KW-0418">Kinase</keyword>
<evidence type="ECO:0000256" key="4">
    <source>
        <dbReference type="ARBA" id="ARBA00022777"/>
    </source>
</evidence>
<dbReference type="InterPro" id="IPR050351">
    <property type="entry name" value="BphY/WalK/GraS-like"/>
</dbReference>
<dbReference type="PRINTS" id="PR00344">
    <property type="entry name" value="BCTRLSENSOR"/>
</dbReference>